<organism evidence="2 3">
    <name type="scientific">Bifidobacterium animalis subsp. animalis MCC 0483</name>
    <dbReference type="NCBI Taxonomy" id="1365955"/>
    <lineage>
        <taxon>Bacteria</taxon>
        <taxon>Bacillati</taxon>
        <taxon>Actinomycetota</taxon>
        <taxon>Actinomycetes</taxon>
        <taxon>Bifidobacteriales</taxon>
        <taxon>Bifidobacteriaceae</taxon>
        <taxon>Bifidobacterium</taxon>
    </lineage>
</organism>
<accession>A0AB34T8L1</accession>
<evidence type="ECO:0000313" key="2">
    <source>
        <dbReference type="EMBL" id="KOA49542.1"/>
    </source>
</evidence>
<dbReference type="Proteomes" id="UP000037239">
    <property type="component" value="Unassembled WGS sequence"/>
</dbReference>
<keyword evidence="1" id="KW-1133">Transmembrane helix</keyword>
<dbReference type="RefSeq" id="WP_052824614.1">
    <property type="nucleotide sequence ID" value="NZ_AWFK01000008.1"/>
</dbReference>
<keyword evidence="1" id="KW-0472">Membrane</keyword>
<comment type="caution">
    <text evidence="2">The sequence shown here is derived from an EMBL/GenBank/DDBJ whole genome shotgun (WGS) entry which is preliminary data.</text>
</comment>
<evidence type="ECO:0000313" key="3">
    <source>
        <dbReference type="Proteomes" id="UP000037239"/>
    </source>
</evidence>
<keyword evidence="1" id="KW-0812">Transmembrane</keyword>
<name>A0AB34T8L1_9BIFI</name>
<feature type="transmembrane region" description="Helical" evidence="1">
    <location>
        <begin position="37"/>
        <end position="59"/>
    </location>
</feature>
<dbReference type="EMBL" id="AWFK01000008">
    <property type="protein sequence ID" value="KOA49542.1"/>
    <property type="molecule type" value="Genomic_DNA"/>
</dbReference>
<reference evidence="2 3" key="1">
    <citation type="journal article" date="2015" name="Int J Genomics">
        <title>Comparative Genomics Revealed Genetic Diversity and Species/Strain-Level Differences in Carbohydrate Metabolism of Three Probiotic Bifidobacterial Species.</title>
        <authorList>
            <person name="Odamaki T."/>
            <person name="Horigome A."/>
            <person name="Sugahara H."/>
            <person name="Hashikura N."/>
            <person name="Minami J."/>
            <person name="Xiao J.Z."/>
            <person name="Abe F."/>
        </authorList>
    </citation>
    <scope>NUCLEOTIDE SEQUENCE [LARGE SCALE GENOMIC DNA]</scope>
    <source>
        <strain evidence="2 3">MCC 0483</strain>
    </source>
</reference>
<dbReference type="AlphaFoldDB" id="A0AB34T8L1"/>
<gene>
    <name evidence="2" type="ORF">BAAM0483_05190</name>
</gene>
<proteinExistence type="predicted"/>
<evidence type="ECO:0000256" key="1">
    <source>
        <dbReference type="SAM" id="Phobius"/>
    </source>
</evidence>
<protein>
    <submittedName>
        <fullName evidence="2">Uncharacterized protein</fullName>
    </submittedName>
</protein>
<sequence length="61" mass="6421">MAFGMTAIGLLLLCMGLGGMAGTCKDTRNLGDTIRDGLLPFWTLLTMIGIIVLVAARIIPV</sequence>